<gene>
    <name evidence="4" type="ORF">D3872_19905</name>
</gene>
<evidence type="ECO:0000256" key="2">
    <source>
        <dbReference type="SAM" id="SignalP"/>
    </source>
</evidence>
<dbReference type="PANTHER" id="PTHR43283:SF11">
    <property type="entry name" value="BETA-LACTAMASE-RELATED DOMAIN-CONTAINING PROTEIN"/>
    <property type="match status" value="1"/>
</dbReference>
<keyword evidence="1 4" id="KW-0378">Hydrolase</keyword>
<protein>
    <submittedName>
        <fullName evidence="4">Class C beta-lactamase-related serine hydrolase</fullName>
    </submittedName>
</protein>
<feature type="domain" description="Beta-lactamase-related" evidence="3">
    <location>
        <begin position="93"/>
        <end position="369"/>
    </location>
</feature>
<evidence type="ECO:0000259" key="3">
    <source>
        <dbReference type="Pfam" id="PF00144"/>
    </source>
</evidence>
<feature type="chain" id="PRO_5019442527" evidence="2">
    <location>
        <begin position="26"/>
        <end position="381"/>
    </location>
</feature>
<evidence type="ECO:0000313" key="5">
    <source>
        <dbReference type="Proteomes" id="UP000284006"/>
    </source>
</evidence>
<dbReference type="InterPro" id="IPR001466">
    <property type="entry name" value="Beta-lactam-related"/>
</dbReference>
<reference evidence="4 5" key="1">
    <citation type="submission" date="2018-09" db="EMBL/GenBank/DDBJ databases">
        <authorList>
            <person name="Zhu H."/>
        </authorList>
    </citation>
    <scope>NUCLEOTIDE SEQUENCE [LARGE SCALE GENOMIC DNA]</scope>
    <source>
        <strain evidence="4 5">K1S02-61</strain>
    </source>
</reference>
<dbReference type="Proteomes" id="UP000284006">
    <property type="component" value="Unassembled WGS sequence"/>
</dbReference>
<dbReference type="Pfam" id="PF00144">
    <property type="entry name" value="Beta-lactamase"/>
    <property type="match status" value="1"/>
</dbReference>
<dbReference type="RefSeq" id="WP_119812444.1">
    <property type="nucleotide sequence ID" value="NZ_QYUP01000149.1"/>
</dbReference>
<dbReference type="Gene3D" id="3.40.710.10">
    <property type="entry name" value="DD-peptidase/beta-lactamase superfamily"/>
    <property type="match status" value="1"/>
</dbReference>
<dbReference type="InterPro" id="IPR050789">
    <property type="entry name" value="Diverse_Enzym_Activities"/>
</dbReference>
<accession>A0A418XG06</accession>
<keyword evidence="2" id="KW-0732">Signal</keyword>
<comment type="caution">
    <text evidence="4">The sequence shown here is derived from an EMBL/GenBank/DDBJ whole genome shotgun (WGS) entry which is preliminary data.</text>
</comment>
<dbReference type="SUPFAM" id="SSF56601">
    <property type="entry name" value="beta-lactamase/transpeptidase-like"/>
    <property type="match status" value="1"/>
</dbReference>
<dbReference type="InterPro" id="IPR012338">
    <property type="entry name" value="Beta-lactam/transpept-like"/>
</dbReference>
<evidence type="ECO:0000313" key="4">
    <source>
        <dbReference type="EMBL" id="RJG11391.1"/>
    </source>
</evidence>
<dbReference type="InterPro" id="IPR006311">
    <property type="entry name" value="TAT_signal"/>
</dbReference>
<sequence>MTPSRRTALRLCVALAASTAISAFAQSGPYFPPAGTWAKKSPAELGMDAAKLAEAVSYAQQHETERPLDLSDQERVFGSLLGSMPTRRAKTNGVVIYKGYVVAEFGDTAAVDPTYSVAKSMLATVTGVALRDGRIASLDQPVGATVKDGGYESPSNAVVTWKMHLQQESEWEGTMWGKKDDFIGKEAFGSGERKPRTLKQPGEFYEYNDVRINRFALSLLRVMDKSVPDAFQQEVMDPIGASSSWKWVPYANSYVEQGGKRMPSVSGGTRWGGGMWINSWDMARFGYLWLRGGQWGGKQLLQPAYVKAALTPSGHGPDYGYLWWLNTKGKNLPGLPTNAFAALGAGSNTITVSPDHDLVVVWRWHSGNSGEFAKRVIAAIK</sequence>
<dbReference type="OrthoDB" id="9814204at2"/>
<keyword evidence="5" id="KW-1185">Reference proteome</keyword>
<name>A0A418XG06_9BURK</name>
<dbReference type="EMBL" id="QYUP01000149">
    <property type="protein sequence ID" value="RJG11391.1"/>
    <property type="molecule type" value="Genomic_DNA"/>
</dbReference>
<dbReference type="PROSITE" id="PS51318">
    <property type="entry name" value="TAT"/>
    <property type="match status" value="1"/>
</dbReference>
<dbReference type="GO" id="GO:0016787">
    <property type="term" value="F:hydrolase activity"/>
    <property type="evidence" value="ECO:0007669"/>
    <property type="project" value="UniProtKB-KW"/>
</dbReference>
<evidence type="ECO:0000256" key="1">
    <source>
        <dbReference type="ARBA" id="ARBA00022801"/>
    </source>
</evidence>
<dbReference type="PANTHER" id="PTHR43283">
    <property type="entry name" value="BETA-LACTAMASE-RELATED"/>
    <property type="match status" value="1"/>
</dbReference>
<feature type="signal peptide" evidence="2">
    <location>
        <begin position="1"/>
        <end position="25"/>
    </location>
</feature>
<organism evidence="4 5">
    <name type="scientific">Massilia cavernae</name>
    <dbReference type="NCBI Taxonomy" id="2320864"/>
    <lineage>
        <taxon>Bacteria</taxon>
        <taxon>Pseudomonadati</taxon>
        <taxon>Pseudomonadota</taxon>
        <taxon>Betaproteobacteria</taxon>
        <taxon>Burkholderiales</taxon>
        <taxon>Oxalobacteraceae</taxon>
        <taxon>Telluria group</taxon>
        <taxon>Massilia</taxon>
    </lineage>
</organism>
<dbReference type="AlphaFoldDB" id="A0A418XG06"/>
<proteinExistence type="predicted"/>